<dbReference type="PROSITE" id="PS50995">
    <property type="entry name" value="HTH_MARR_2"/>
    <property type="match status" value="1"/>
</dbReference>
<organism evidence="5 6">
    <name type="scientific">Syntrophotalea carbinolica (strain DSM 2380 / NBRC 103641 / GraBd1)</name>
    <name type="common">Pelobacter carbinolicus</name>
    <dbReference type="NCBI Taxonomy" id="338963"/>
    <lineage>
        <taxon>Bacteria</taxon>
        <taxon>Pseudomonadati</taxon>
        <taxon>Thermodesulfobacteriota</taxon>
        <taxon>Desulfuromonadia</taxon>
        <taxon>Desulfuromonadales</taxon>
        <taxon>Syntrophotaleaceae</taxon>
        <taxon>Syntrophotalea</taxon>
    </lineage>
</organism>
<accession>Q3A0F9</accession>
<evidence type="ECO:0000313" key="5">
    <source>
        <dbReference type="EMBL" id="ABA90148.1"/>
    </source>
</evidence>
<keyword evidence="1" id="KW-0805">Transcription regulation</keyword>
<gene>
    <name evidence="5" type="ordered locus">Pcar_2913</name>
</gene>
<evidence type="ECO:0000313" key="6">
    <source>
        <dbReference type="Proteomes" id="UP000002534"/>
    </source>
</evidence>
<keyword evidence="6" id="KW-1185">Reference proteome</keyword>
<feature type="domain" description="HTH marR-type" evidence="4">
    <location>
        <begin position="10"/>
        <end position="142"/>
    </location>
</feature>
<dbReference type="GO" id="GO:0003700">
    <property type="term" value="F:DNA-binding transcription factor activity"/>
    <property type="evidence" value="ECO:0007669"/>
    <property type="project" value="InterPro"/>
</dbReference>
<dbReference type="InterPro" id="IPR036388">
    <property type="entry name" value="WH-like_DNA-bd_sf"/>
</dbReference>
<dbReference type="GO" id="GO:0006950">
    <property type="term" value="P:response to stress"/>
    <property type="evidence" value="ECO:0007669"/>
    <property type="project" value="TreeGrafter"/>
</dbReference>
<evidence type="ECO:0000256" key="2">
    <source>
        <dbReference type="ARBA" id="ARBA00023125"/>
    </source>
</evidence>
<dbReference type="KEGG" id="pca:Pcar_2913"/>
<dbReference type="InterPro" id="IPR036390">
    <property type="entry name" value="WH_DNA-bd_sf"/>
</dbReference>
<evidence type="ECO:0000256" key="3">
    <source>
        <dbReference type="ARBA" id="ARBA00023163"/>
    </source>
</evidence>
<dbReference type="Proteomes" id="UP000002534">
    <property type="component" value="Chromosome"/>
</dbReference>
<dbReference type="SMART" id="SM00347">
    <property type="entry name" value="HTH_MARR"/>
    <property type="match status" value="1"/>
</dbReference>
<reference evidence="6" key="1">
    <citation type="submission" date="2005-10" db="EMBL/GenBank/DDBJ databases">
        <title>Complete sequence of Pelobacter carbinolicus DSM 2380.</title>
        <authorList>
            <person name="Copeland A."/>
            <person name="Lucas S."/>
            <person name="Lapidus A."/>
            <person name="Barry K."/>
            <person name="Detter J.C."/>
            <person name="Glavina T."/>
            <person name="Hammon N."/>
            <person name="Israni S."/>
            <person name="Pitluck S."/>
            <person name="Chertkov O."/>
            <person name="Schmutz J."/>
            <person name="Larimer F."/>
            <person name="Land M."/>
            <person name="Kyrpides N."/>
            <person name="Ivanova N."/>
            <person name="Richardson P."/>
        </authorList>
    </citation>
    <scope>NUCLEOTIDE SEQUENCE [LARGE SCALE GENOMIC DNA]</scope>
    <source>
        <strain evidence="6">DSM 2380 / NBRC 103641 / GraBd1</strain>
    </source>
</reference>
<dbReference type="PANTHER" id="PTHR33164">
    <property type="entry name" value="TRANSCRIPTIONAL REGULATOR, MARR FAMILY"/>
    <property type="match status" value="1"/>
</dbReference>
<evidence type="ECO:0000259" key="4">
    <source>
        <dbReference type="PROSITE" id="PS50995"/>
    </source>
</evidence>
<dbReference type="PANTHER" id="PTHR33164:SF64">
    <property type="entry name" value="TRANSCRIPTIONAL REGULATOR SLYA"/>
    <property type="match status" value="1"/>
</dbReference>
<dbReference type="HOGENOM" id="CLU_083287_18_6_7"/>
<evidence type="ECO:0000256" key="1">
    <source>
        <dbReference type="ARBA" id="ARBA00023015"/>
    </source>
</evidence>
<keyword evidence="3" id="KW-0804">Transcription</keyword>
<dbReference type="PRINTS" id="PR00598">
    <property type="entry name" value="HTHMARR"/>
</dbReference>
<dbReference type="SUPFAM" id="SSF46785">
    <property type="entry name" value="Winged helix' DNA-binding domain"/>
    <property type="match status" value="1"/>
</dbReference>
<keyword evidence="2" id="KW-0238">DNA-binding</keyword>
<proteinExistence type="predicted"/>
<dbReference type="eggNOG" id="COG1846">
    <property type="taxonomic scope" value="Bacteria"/>
</dbReference>
<dbReference type="InterPro" id="IPR000835">
    <property type="entry name" value="HTH_MarR-typ"/>
</dbReference>
<dbReference type="Pfam" id="PF01047">
    <property type="entry name" value="MarR"/>
    <property type="match status" value="1"/>
</dbReference>
<dbReference type="OrthoDB" id="195851at2"/>
<dbReference type="InterPro" id="IPR039422">
    <property type="entry name" value="MarR/SlyA-like"/>
</dbReference>
<dbReference type="Gene3D" id="1.10.10.10">
    <property type="entry name" value="Winged helix-like DNA-binding domain superfamily/Winged helix DNA-binding domain"/>
    <property type="match status" value="1"/>
</dbReference>
<dbReference type="RefSeq" id="WP_011342699.1">
    <property type="nucleotide sequence ID" value="NC_007498.2"/>
</dbReference>
<dbReference type="AlphaFoldDB" id="Q3A0F9"/>
<sequence length="145" mass="16965">MTSQNYSILEDSLGYLISFVGQRYKNEAWRRLRSFGITLEQWLVLNCLAVDEGICQRALAQRIDKEQPNTTRILDNMERKELIRRTPDPADRRAFLVFLTEKGKGFLEELVPVSRQLRDESIRGFSESEIKTVKELLRKFLANLD</sequence>
<name>Q3A0F9_SYNC1</name>
<dbReference type="EMBL" id="CP000142">
    <property type="protein sequence ID" value="ABA90148.1"/>
    <property type="molecule type" value="Genomic_DNA"/>
</dbReference>
<reference evidence="5 6" key="2">
    <citation type="journal article" date="2012" name="BMC Genomics">
        <title>The genome of Pelobacter carbinolicus reveals surprising metabolic capabilities and physiological features.</title>
        <authorList>
            <person name="Aklujkar M."/>
            <person name="Haveman S.A."/>
            <person name="Didonato R.Jr."/>
            <person name="Chertkov O."/>
            <person name="Han C.S."/>
            <person name="Land M.L."/>
            <person name="Brown P."/>
            <person name="Lovley D.R."/>
        </authorList>
    </citation>
    <scope>NUCLEOTIDE SEQUENCE [LARGE SCALE GENOMIC DNA]</scope>
    <source>
        <strain evidence="6">DSM 2380 / NBRC 103641 / GraBd1</strain>
    </source>
</reference>
<protein>
    <submittedName>
        <fullName evidence="5">Winged helix-turn-helix transcriptional regulator, MarR family</fullName>
    </submittedName>
</protein>
<dbReference type="STRING" id="338963.Pcar_2913"/>
<dbReference type="GO" id="GO:0003677">
    <property type="term" value="F:DNA binding"/>
    <property type="evidence" value="ECO:0007669"/>
    <property type="project" value="UniProtKB-KW"/>
</dbReference>